<accession>A0A1H4A3H1</accession>
<dbReference type="Pfam" id="PF01558">
    <property type="entry name" value="POR"/>
    <property type="match status" value="1"/>
</dbReference>
<dbReference type="InterPro" id="IPR019752">
    <property type="entry name" value="Pyrv/ketoisovalerate_OxRed_cat"/>
</dbReference>
<dbReference type="Proteomes" id="UP000242469">
    <property type="component" value="Unassembled WGS sequence"/>
</dbReference>
<feature type="domain" description="Pyruvate/ketoisovalerate oxidoreductase catalytic" evidence="2">
    <location>
        <begin position="13"/>
        <end position="192"/>
    </location>
</feature>
<protein>
    <submittedName>
        <fullName evidence="3">Indolepyruvate ferredoxin oxidoreductase beta subunit</fullName>
    </submittedName>
</protein>
<sequence length="198" mass="20904">MSYVTNILVAGIGGQGVMTAADIIAQTAIRAGHDVKKTEVAGMAQRGGVVTSHVRFGEHVYSPSITPGHADLLLAFEPAEALRWAGHLRTGAAALVNTFAQTPPVVSLGLFEYPDAPLEQLARYPISVSSLNAGDMAIGMGDRRLVNSLMLGAAARHLPFDSGLLKQALLDHFANKGGKMLTLNEQAFDAGYREPGKI</sequence>
<name>A0A1H4A3H1_9GAMM</name>
<reference evidence="4" key="1">
    <citation type="submission" date="2016-10" db="EMBL/GenBank/DDBJ databases">
        <authorList>
            <person name="Varghese N."/>
            <person name="Submissions S."/>
        </authorList>
    </citation>
    <scope>NUCLEOTIDE SEQUENCE [LARGE SCALE GENOMIC DNA]</scope>
    <source>
        <strain evidence="4">DSM 11526</strain>
    </source>
</reference>
<dbReference type="OrthoDB" id="9800445at2"/>
<dbReference type="STRING" id="1122198.SAMN02745729_102264"/>
<dbReference type="NCBIfam" id="NF005322">
    <property type="entry name" value="PRK06853.1-2"/>
    <property type="match status" value="1"/>
</dbReference>
<organism evidence="3 4">
    <name type="scientific">Marinobacterium iners DSM 11526</name>
    <dbReference type="NCBI Taxonomy" id="1122198"/>
    <lineage>
        <taxon>Bacteria</taxon>
        <taxon>Pseudomonadati</taxon>
        <taxon>Pseudomonadota</taxon>
        <taxon>Gammaproteobacteria</taxon>
        <taxon>Oceanospirillales</taxon>
        <taxon>Oceanospirillaceae</taxon>
        <taxon>Marinobacterium</taxon>
    </lineage>
</organism>
<keyword evidence="4" id="KW-1185">Reference proteome</keyword>
<dbReference type="PANTHER" id="PTHR43854">
    <property type="entry name" value="INDOLEPYRUVATE OXIDOREDUCTASE SUBUNIT IORB"/>
    <property type="match status" value="1"/>
</dbReference>
<evidence type="ECO:0000256" key="1">
    <source>
        <dbReference type="ARBA" id="ARBA00023002"/>
    </source>
</evidence>
<dbReference type="InterPro" id="IPR052198">
    <property type="entry name" value="IorB_Oxidoreductase"/>
</dbReference>
<dbReference type="Gene3D" id="3.40.920.10">
    <property type="entry name" value="Pyruvate-ferredoxin oxidoreductase, PFOR, domain III"/>
    <property type="match status" value="1"/>
</dbReference>
<keyword evidence="3" id="KW-0670">Pyruvate</keyword>
<dbReference type="SUPFAM" id="SSF53323">
    <property type="entry name" value="Pyruvate-ferredoxin oxidoreductase, PFOR, domain III"/>
    <property type="match status" value="1"/>
</dbReference>
<dbReference type="RefSeq" id="WP_091823635.1">
    <property type="nucleotide sequence ID" value="NZ_FNRJ01000002.1"/>
</dbReference>
<dbReference type="InterPro" id="IPR002869">
    <property type="entry name" value="Pyrv_flavodox_OxRed_cen"/>
</dbReference>
<keyword evidence="1" id="KW-0560">Oxidoreductase</keyword>
<dbReference type="EMBL" id="FNRJ01000002">
    <property type="protein sequence ID" value="SEA30559.1"/>
    <property type="molecule type" value="Genomic_DNA"/>
</dbReference>
<evidence type="ECO:0000313" key="3">
    <source>
        <dbReference type="EMBL" id="SEA30559.1"/>
    </source>
</evidence>
<dbReference type="GO" id="GO:0016903">
    <property type="term" value="F:oxidoreductase activity, acting on the aldehyde or oxo group of donors"/>
    <property type="evidence" value="ECO:0007669"/>
    <property type="project" value="InterPro"/>
</dbReference>
<proteinExistence type="predicted"/>
<evidence type="ECO:0000313" key="4">
    <source>
        <dbReference type="Proteomes" id="UP000242469"/>
    </source>
</evidence>
<dbReference type="PANTHER" id="PTHR43854:SF1">
    <property type="entry name" value="INDOLEPYRUVATE OXIDOREDUCTASE SUBUNIT IORB"/>
    <property type="match status" value="1"/>
</dbReference>
<gene>
    <name evidence="3" type="ORF">SAMN02745729_102264</name>
</gene>
<evidence type="ECO:0000259" key="2">
    <source>
        <dbReference type="Pfam" id="PF01558"/>
    </source>
</evidence>
<dbReference type="AlphaFoldDB" id="A0A1H4A3H1"/>